<dbReference type="AlphaFoldDB" id="A0A9W8LIS5"/>
<dbReference type="PRINTS" id="PR00304">
    <property type="entry name" value="TCOMPLEXTCP1"/>
</dbReference>
<dbReference type="InterPro" id="IPR027409">
    <property type="entry name" value="GroEL-like_apical_dom_sf"/>
</dbReference>
<evidence type="ECO:0000256" key="1">
    <source>
        <dbReference type="ARBA" id="ARBA00002912"/>
    </source>
</evidence>
<protein>
    <recommendedName>
        <fullName evidence="9">T-complex protein 1 subunit zeta</fullName>
    </recommendedName>
    <alternativeName>
        <fullName evidence="10">CCT-zeta</fullName>
    </alternativeName>
</protein>
<evidence type="ECO:0000256" key="11">
    <source>
        <dbReference type="RuleBase" id="RU004187"/>
    </source>
</evidence>
<dbReference type="SUPFAM" id="SSF48592">
    <property type="entry name" value="GroEL equatorial domain-like"/>
    <property type="match status" value="1"/>
</dbReference>
<dbReference type="SUPFAM" id="SSF54849">
    <property type="entry name" value="GroEL-intermediate domain like"/>
    <property type="match status" value="1"/>
</dbReference>
<dbReference type="GO" id="GO:0005524">
    <property type="term" value="F:ATP binding"/>
    <property type="evidence" value="ECO:0007669"/>
    <property type="project" value="UniProtKB-KW"/>
</dbReference>
<evidence type="ECO:0000256" key="5">
    <source>
        <dbReference type="ARBA" id="ARBA00022490"/>
    </source>
</evidence>
<dbReference type="InterPro" id="IPR027410">
    <property type="entry name" value="TCP-1-like_intermed_sf"/>
</dbReference>
<evidence type="ECO:0000256" key="10">
    <source>
        <dbReference type="ARBA" id="ARBA00044261"/>
    </source>
</evidence>
<comment type="subcellular location">
    <subcellularLocation>
        <location evidence="2">Cytoplasm</location>
    </subcellularLocation>
</comment>
<keyword evidence="8 11" id="KW-0143">Chaperone</keyword>
<evidence type="ECO:0000256" key="3">
    <source>
        <dbReference type="ARBA" id="ARBA00008020"/>
    </source>
</evidence>
<keyword evidence="13" id="KW-1185">Reference proteome</keyword>
<dbReference type="NCBIfam" id="TIGR02347">
    <property type="entry name" value="chap_CCT_zeta"/>
    <property type="match status" value="1"/>
</dbReference>
<dbReference type="FunFam" id="1.10.560.10:FF:000038">
    <property type="entry name" value="Chaperonin containing TCP1 subunit 6B"/>
    <property type="match status" value="1"/>
</dbReference>
<dbReference type="InterPro" id="IPR002194">
    <property type="entry name" value="Chaperonin_TCP-1_CS"/>
</dbReference>
<sequence length="544" mass="58966">MASSAIKLANPNAEVLRRGDALAMNIHSARGLQNVLRSNLSPRGTLKLLVDGANQLTLTKDGKVLLSQMQITNPVAVMIARAATAQDDVAGDGTTGLVLLVGELLKQAAAYVEEGVHPRTITDGFDAAKAEALRFLETFKVPMPAMDREVLCSVARTALGTKLAAGLAAQMTEAVVDAVLAVRQPGRPIDLFMVETIKMQHRTETDSRLVRGLVLDHGARHPDMPKRLRNCFVLTLNVSLEYEKTEVNSGFFYSSAEQRDRLIESERRFVDDKLRKIVDLKNTVCSGADKDRGFVLINQKGIDPMSLDVLAKHGILALRRAKRRNMERLQLCCGGAAQNSVDDLTPAVLGHAGLVYEHVLGDDKYTFVEECRDPRSVTVLIKGPSAHVLQQVQDAVRDGLRAVKNALEDAALVPGAGAFQVACRAHLLRPEFLRTVRGRAQMGLRAFAEALLVIPKTIAANGGYDAMDVLAAMEDELRAGHAVGIDLNSGDVLDPAQAGIWDNYRVIRQQLHSCAVIATNLLHVDEVMRAGRASLKGPAPGEDE</sequence>
<dbReference type="InterPro" id="IPR017998">
    <property type="entry name" value="Chaperone_TCP-1"/>
</dbReference>
<dbReference type="Pfam" id="PF00118">
    <property type="entry name" value="Cpn60_TCP1"/>
    <property type="match status" value="1"/>
</dbReference>
<dbReference type="SUPFAM" id="SSF52029">
    <property type="entry name" value="GroEL apical domain-like"/>
    <property type="match status" value="1"/>
</dbReference>
<evidence type="ECO:0000256" key="7">
    <source>
        <dbReference type="ARBA" id="ARBA00022840"/>
    </source>
</evidence>
<accession>A0A9W8LIS5</accession>
<comment type="subunit">
    <text evidence="4">Component of the T-complex protein 1 (TCP1) complex.</text>
</comment>
<evidence type="ECO:0000256" key="9">
    <source>
        <dbReference type="ARBA" id="ARBA00039582"/>
    </source>
</evidence>
<name>A0A9W8LIS5_9FUNG</name>
<dbReference type="PROSITE" id="PS00995">
    <property type="entry name" value="TCP1_3"/>
    <property type="match status" value="1"/>
</dbReference>
<organism evidence="12 13">
    <name type="scientific">Coemansia javaensis</name>
    <dbReference type="NCBI Taxonomy" id="2761396"/>
    <lineage>
        <taxon>Eukaryota</taxon>
        <taxon>Fungi</taxon>
        <taxon>Fungi incertae sedis</taxon>
        <taxon>Zoopagomycota</taxon>
        <taxon>Kickxellomycotina</taxon>
        <taxon>Kickxellomycetes</taxon>
        <taxon>Kickxellales</taxon>
        <taxon>Kickxellaceae</taxon>
        <taxon>Coemansia</taxon>
    </lineage>
</organism>
<dbReference type="Gene3D" id="3.50.7.10">
    <property type="entry name" value="GroEL"/>
    <property type="match status" value="1"/>
</dbReference>
<dbReference type="GO" id="GO:0005832">
    <property type="term" value="C:chaperonin-containing T-complex"/>
    <property type="evidence" value="ECO:0007669"/>
    <property type="project" value="UniProtKB-ARBA"/>
</dbReference>
<keyword evidence="7 11" id="KW-0067">ATP-binding</keyword>
<proteinExistence type="inferred from homology"/>
<comment type="similarity">
    <text evidence="3 11">Belongs to the TCP-1 chaperonin family.</text>
</comment>
<dbReference type="PANTHER" id="PTHR11353">
    <property type="entry name" value="CHAPERONIN"/>
    <property type="match status" value="1"/>
</dbReference>
<comment type="function">
    <text evidence="1">Molecular chaperone; assists the folding of proteins upon ATP hydrolysis.</text>
</comment>
<evidence type="ECO:0000256" key="4">
    <source>
        <dbReference type="ARBA" id="ARBA00011381"/>
    </source>
</evidence>
<evidence type="ECO:0000256" key="6">
    <source>
        <dbReference type="ARBA" id="ARBA00022741"/>
    </source>
</evidence>
<gene>
    <name evidence="12" type="primary">CCT6</name>
    <name evidence="12" type="ORF">H4R18_002410</name>
</gene>
<reference evidence="12" key="1">
    <citation type="submission" date="2022-07" db="EMBL/GenBank/DDBJ databases">
        <title>Phylogenomic reconstructions and comparative analyses of Kickxellomycotina fungi.</title>
        <authorList>
            <person name="Reynolds N.K."/>
            <person name="Stajich J.E."/>
            <person name="Barry K."/>
            <person name="Grigoriev I.V."/>
            <person name="Crous P."/>
            <person name="Smith M.E."/>
        </authorList>
    </citation>
    <scope>NUCLEOTIDE SEQUENCE</scope>
    <source>
        <strain evidence="12">NBRC 105414</strain>
    </source>
</reference>
<dbReference type="Gene3D" id="3.30.260.10">
    <property type="entry name" value="TCP-1-like chaperonin intermediate domain"/>
    <property type="match status" value="1"/>
</dbReference>
<dbReference type="EMBL" id="JANBUL010000079">
    <property type="protein sequence ID" value="KAJ2782201.1"/>
    <property type="molecule type" value="Genomic_DNA"/>
</dbReference>
<dbReference type="FunFam" id="3.30.260.10:FF:000017">
    <property type="entry name" value="T-complex protein 1 subunit zeta"/>
    <property type="match status" value="1"/>
</dbReference>
<dbReference type="FunFam" id="3.50.7.10:FF:000004">
    <property type="entry name" value="T-complex protein 1 subunit zeta"/>
    <property type="match status" value="1"/>
</dbReference>
<dbReference type="InterPro" id="IPR012722">
    <property type="entry name" value="Chap_CCT_zeta"/>
</dbReference>
<dbReference type="PROSITE" id="PS00751">
    <property type="entry name" value="TCP1_2"/>
    <property type="match status" value="1"/>
</dbReference>
<dbReference type="GO" id="GO:0016887">
    <property type="term" value="F:ATP hydrolysis activity"/>
    <property type="evidence" value="ECO:0007669"/>
    <property type="project" value="InterPro"/>
</dbReference>
<dbReference type="GO" id="GO:0140662">
    <property type="term" value="F:ATP-dependent protein folding chaperone"/>
    <property type="evidence" value="ECO:0007669"/>
    <property type="project" value="InterPro"/>
</dbReference>
<comment type="caution">
    <text evidence="12">The sequence shown here is derived from an EMBL/GenBank/DDBJ whole genome shotgun (WGS) entry which is preliminary data.</text>
</comment>
<evidence type="ECO:0000313" key="13">
    <source>
        <dbReference type="Proteomes" id="UP001140217"/>
    </source>
</evidence>
<evidence type="ECO:0000313" key="12">
    <source>
        <dbReference type="EMBL" id="KAJ2782201.1"/>
    </source>
</evidence>
<keyword evidence="5" id="KW-0963">Cytoplasm</keyword>
<dbReference type="CDD" id="cd03342">
    <property type="entry name" value="TCP1_zeta"/>
    <property type="match status" value="1"/>
</dbReference>
<dbReference type="OrthoDB" id="10052040at2759"/>
<dbReference type="Gene3D" id="1.10.560.10">
    <property type="entry name" value="GroEL-like equatorial domain"/>
    <property type="match status" value="1"/>
</dbReference>
<evidence type="ECO:0000256" key="8">
    <source>
        <dbReference type="ARBA" id="ARBA00023186"/>
    </source>
</evidence>
<dbReference type="InterPro" id="IPR002423">
    <property type="entry name" value="Cpn60/GroEL/TCP-1"/>
</dbReference>
<evidence type="ECO:0000256" key="2">
    <source>
        <dbReference type="ARBA" id="ARBA00004496"/>
    </source>
</evidence>
<dbReference type="Proteomes" id="UP001140217">
    <property type="component" value="Unassembled WGS sequence"/>
</dbReference>
<dbReference type="FunFam" id="1.10.560.10:FF:000058">
    <property type="entry name" value="T-complex protein 1 subunit zeta"/>
    <property type="match status" value="1"/>
</dbReference>
<keyword evidence="6 11" id="KW-0547">Nucleotide-binding</keyword>
<dbReference type="GO" id="GO:0051082">
    <property type="term" value="F:unfolded protein binding"/>
    <property type="evidence" value="ECO:0007669"/>
    <property type="project" value="InterPro"/>
</dbReference>
<dbReference type="InterPro" id="IPR027413">
    <property type="entry name" value="GROEL-like_equatorial_sf"/>
</dbReference>